<organism evidence="3 4">
    <name type="scientific">Planotetraspora thailandica</name>
    <dbReference type="NCBI Taxonomy" id="487172"/>
    <lineage>
        <taxon>Bacteria</taxon>
        <taxon>Bacillati</taxon>
        <taxon>Actinomycetota</taxon>
        <taxon>Actinomycetes</taxon>
        <taxon>Streptosporangiales</taxon>
        <taxon>Streptosporangiaceae</taxon>
        <taxon>Planotetraspora</taxon>
    </lineage>
</organism>
<evidence type="ECO:0000313" key="4">
    <source>
        <dbReference type="Proteomes" id="UP000605992"/>
    </source>
</evidence>
<feature type="domain" description="DUF4132" evidence="1">
    <location>
        <begin position="401"/>
        <end position="561"/>
    </location>
</feature>
<evidence type="ECO:0008006" key="5">
    <source>
        <dbReference type="Google" id="ProtNLM"/>
    </source>
</evidence>
<dbReference type="AlphaFoldDB" id="A0A8J3UWZ2"/>
<protein>
    <recommendedName>
        <fullName evidence="5">DUF4132 domain-containing protein</fullName>
    </recommendedName>
</protein>
<dbReference type="EMBL" id="BOOR01000005">
    <property type="protein sequence ID" value="GII52361.1"/>
    <property type="molecule type" value="Genomic_DNA"/>
</dbReference>
<dbReference type="InterPro" id="IPR025406">
    <property type="entry name" value="DUF4132"/>
</dbReference>
<dbReference type="Pfam" id="PF24879">
    <property type="entry name" value="DUF7737"/>
    <property type="match status" value="1"/>
</dbReference>
<name>A0A8J3UWZ2_9ACTN</name>
<evidence type="ECO:0000259" key="2">
    <source>
        <dbReference type="Pfam" id="PF24879"/>
    </source>
</evidence>
<dbReference type="InterPro" id="IPR056639">
    <property type="entry name" value="DUF7737"/>
</dbReference>
<feature type="domain" description="DUF7737" evidence="2">
    <location>
        <begin position="681"/>
        <end position="782"/>
    </location>
</feature>
<evidence type="ECO:0000313" key="3">
    <source>
        <dbReference type="EMBL" id="GII52361.1"/>
    </source>
</evidence>
<gene>
    <name evidence="3" type="ORF">Pth03_07500</name>
</gene>
<proteinExistence type="predicted"/>
<evidence type="ECO:0000259" key="1">
    <source>
        <dbReference type="Pfam" id="PF13569"/>
    </source>
</evidence>
<dbReference type="Proteomes" id="UP000605992">
    <property type="component" value="Unassembled WGS sequence"/>
</dbReference>
<reference evidence="3" key="1">
    <citation type="submission" date="2021-01" db="EMBL/GenBank/DDBJ databases">
        <title>Whole genome shotgun sequence of Planotetraspora thailandica NBRC 104271.</title>
        <authorList>
            <person name="Komaki H."/>
            <person name="Tamura T."/>
        </authorList>
    </citation>
    <scope>NUCLEOTIDE SEQUENCE</scope>
    <source>
        <strain evidence="3">NBRC 104271</strain>
    </source>
</reference>
<sequence length="833" mass="92724">MVDETLASAESSASWLSEALKQIDALEAERRQWLETSGTRGAGAGKRTVAARRDMAHRLARTRGAERRAATICLASRWSGYEKEFALALSGTEEWTFPEVAALLTALQGRSFHWLDEGWLSRVVELAAEFDAEERAMVREPLTSIMKAVAESSIEAAMRRRLVRRIAQALQTDPDALPVSALVPSDEWAVAVRRHLGRTPPVHLVRLVEHAGELSAPRPTKTWRTRCLELLQEAGARELAQVALDAFGRVTPRLIVSDENVDVARGFIWAATLARAYGLVPSLADLALRTSGARRGDREELRLSGAAINALGDCDDPSAVPALAQLQQAIRHRALRKQIDTALITAAGRQGITPGQLLERSIPSHGLGPDGTLTRTIGEWTATLAIEDATTVRLSFRSPEGKVVRSIPAALKESPELAAVKTLRKEIRQTLAAERARVEGLFAEDRAWPYEEWVRHYRDHPVTGVIARGLIWTAEGDARFADEVTAGPVRLWHPAGASLDEVMALRETVTERRLRQPFKQAFREVYLLTPAERETRVYSNRFAAHIVGHSRLYAIVKERGWQTNWLGTFDGGYDAEARKELAEGGWRVTFHYEAAGMQDGGYEVELAATDQVRFERREGRGWQARDLAGVPPLVFSEAMRDVDLFIAVTSIAADTAWVDRGEDRYVDYWREVTFGELPPSAEVRRDALARILPRTAIADRCTLTERYLVVRGDLRTYKIHLGSANILMDPGDVYLCIVTASNRGGKVFLPFEEDGRMSLILSKAFLLAGDSKITDETILRQIRPRRLDGGRRHVLTPCAGADRDRRHSHRRRRGGFDRRNYDGCAYHSGSATA</sequence>
<keyword evidence="4" id="KW-1185">Reference proteome</keyword>
<dbReference type="Pfam" id="PF13569">
    <property type="entry name" value="DUF4132"/>
    <property type="match status" value="1"/>
</dbReference>
<comment type="caution">
    <text evidence="3">The sequence shown here is derived from an EMBL/GenBank/DDBJ whole genome shotgun (WGS) entry which is preliminary data.</text>
</comment>
<accession>A0A8J3UWZ2</accession>